<evidence type="ECO:0008006" key="3">
    <source>
        <dbReference type="Google" id="ProtNLM"/>
    </source>
</evidence>
<sequence length="213" mass="24120">MTQKINTLSILLISAFLFLIVSQSSLYAQNHRPHRFGIDITKTLTLPLISSGQGFIIEPVYYYADKDKEAKFKAVIGYSNTRYDNIFVNNNIKTTGFYIKPGIGTSLGKKNFAFLNLLVSNYSINNKYVLEGKYFGDFNGEYTHNNLFALGIEPNIDFENNLGKKVSMILSLRFTYIFYNPENKDYPVYYVPGAGITNGNQVSAGLSFYLIIQ</sequence>
<dbReference type="RefSeq" id="WP_169660778.1">
    <property type="nucleotide sequence ID" value="NZ_JABANE010000179.1"/>
</dbReference>
<name>A0A7X9S1T1_9BACT</name>
<gene>
    <name evidence="1" type="ORF">HHU12_31825</name>
</gene>
<evidence type="ECO:0000313" key="1">
    <source>
        <dbReference type="EMBL" id="NME72592.1"/>
    </source>
</evidence>
<dbReference type="EMBL" id="JABANE010000179">
    <property type="protein sequence ID" value="NME72592.1"/>
    <property type="molecule type" value="Genomic_DNA"/>
</dbReference>
<organism evidence="1 2">
    <name type="scientific">Flammeovirga aprica JL-4</name>
    <dbReference type="NCBI Taxonomy" id="694437"/>
    <lineage>
        <taxon>Bacteria</taxon>
        <taxon>Pseudomonadati</taxon>
        <taxon>Bacteroidota</taxon>
        <taxon>Cytophagia</taxon>
        <taxon>Cytophagales</taxon>
        <taxon>Flammeovirgaceae</taxon>
        <taxon>Flammeovirga</taxon>
    </lineage>
</organism>
<dbReference type="Proteomes" id="UP000576082">
    <property type="component" value="Unassembled WGS sequence"/>
</dbReference>
<keyword evidence="2" id="KW-1185">Reference proteome</keyword>
<proteinExistence type="predicted"/>
<dbReference type="AlphaFoldDB" id="A0A7X9S1T1"/>
<evidence type="ECO:0000313" key="2">
    <source>
        <dbReference type="Proteomes" id="UP000576082"/>
    </source>
</evidence>
<comment type="caution">
    <text evidence="1">The sequence shown here is derived from an EMBL/GenBank/DDBJ whole genome shotgun (WGS) entry which is preliminary data.</text>
</comment>
<reference evidence="1 2" key="1">
    <citation type="submission" date="2020-04" db="EMBL/GenBank/DDBJ databases">
        <title>Flammeovirga sp. SR4, a novel species isolated from seawater.</title>
        <authorList>
            <person name="Wang X."/>
        </authorList>
    </citation>
    <scope>NUCLEOTIDE SEQUENCE [LARGE SCALE GENOMIC DNA]</scope>
    <source>
        <strain evidence="1 2">ATCC 23126</strain>
    </source>
</reference>
<protein>
    <recommendedName>
        <fullName evidence="3">Outer membrane protein beta-barrel domain-containing protein</fullName>
    </recommendedName>
</protein>
<accession>A0A7X9S1T1</accession>